<sequence length="162" mass="18455">MMSPKTLIPVFLFLLSFNLSFAQQTIPIQAILFKEISKADSLMFNAVNNCDTLTYKKFLSPDMEFFHDIGGLTLGADNELKSIVETCARGNHIRRELVPGSLEVHPIKGFGAIEIGAHRFYYTNKGAQEKLSGTFKFVHVWQLKDGQWKLYRVISYDHPKKV</sequence>
<dbReference type="RefSeq" id="WP_073230636.1">
    <property type="nucleotide sequence ID" value="NZ_FQUQ01000002.1"/>
</dbReference>
<evidence type="ECO:0000313" key="4">
    <source>
        <dbReference type="Proteomes" id="UP000184287"/>
    </source>
</evidence>
<dbReference type="Pfam" id="PF14534">
    <property type="entry name" value="DUF4440"/>
    <property type="match status" value="1"/>
</dbReference>
<dbReference type="EMBL" id="FQUQ01000002">
    <property type="protein sequence ID" value="SHF26117.1"/>
    <property type="molecule type" value="Genomic_DNA"/>
</dbReference>
<feature type="chain" id="PRO_5012522162" description="DUF4440 domain-containing protein" evidence="1">
    <location>
        <begin position="23"/>
        <end position="162"/>
    </location>
</feature>
<gene>
    <name evidence="3" type="ORF">SAMN04488522_102619</name>
</gene>
<dbReference type="OrthoDB" id="1357763at2"/>
<dbReference type="InterPro" id="IPR027843">
    <property type="entry name" value="DUF4440"/>
</dbReference>
<dbReference type="Gene3D" id="3.10.450.50">
    <property type="match status" value="1"/>
</dbReference>
<evidence type="ECO:0000313" key="3">
    <source>
        <dbReference type="EMBL" id="SHF26117.1"/>
    </source>
</evidence>
<proteinExistence type="predicted"/>
<name>A0A1M5A7K5_9SPHI</name>
<protein>
    <recommendedName>
        <fullName evidence="2">DUF4440 domain-containing protein</fullName>
    </recommendedName>
</protein>
<evidence type="ECO:0000259" key="2">
    <source>
        <dbReference type="Pfam" id="PF14534"/>
    </source>
</evidence>
<dbReference type="SUPFAM" id="SSF54427">
    <property type="entry name" value="NTF2-like"/>
    <property type="match status" value="1"/>
</dbReference>
<organism evidence="3 4">
    <name type="scientific">Pedobacter caeni</name>
    <dbReference type="NCBI Taxonomy" id="288992"/>
    <lineage>
        <taxon>Bacteria</taxon>
        <taxon>Pseudomonadati</taxon>
        <taxon>Bacteroidota</taxon>
        <taxon>Sphingobacteriia</taxon>
        <taxon>Sphingobacteriales</taxon>
        <taxon>Sphingobacteriaceae</taxon>
        <taxon>Pedobacter</taxon>
    </lineage>
</organism>
<dbReference type="STRING" id="288992.SAMN04488522_102619"/>
<dbReference type="AlphaFoldDB" id="A0A1M5A7K5"/>
<feature type="domain" description="DUF4440" evidence="2">
    <location>
        <begin position="36"/>
        <end position="150"/>
    </location>
</feature>
<dbReference type="Proteomes" id="UP000184287">
    <property type="component" value="Unassembled WGS sequence"/>
</dbReference>
<reference evidence="4" key="1">
    <citation type="submission" date="2016-11" db="EMBL/GenBank/DDBJ databases">
        <authorList>
            <person name="Varghese N."/>
            <person name="Submissions S."/>
        </authorList>
    </citation>
    <scope>NUCLEOTIDE SEQUENCE [LARGE SCALE GENOMIC DNA]</scope>
    <source>
        <strain evidence="4">DSM 16990</strain>
    </source>
</reference>
<keyword evidence="4" id="KW-1185">Reference proteome</keyword>
<keyword evidence="1" id="KW-0732">Signal</keyword>
<dbReference type="InterPro" id="IPR032710">
    <property type="entry name" value="NTF2-like_dom_sf"/>
</dbReference>
<feature type="signal peptide" evidence="1">
    <location>
        <begin position="1"/>
        <end position="22"/>
    </location>
</feature>
<evidence type="ECO:0000256" key="1">
    <source>
        <dbReference type="SAM" id="SignalP"/>
    </source>
</evidence>
<accession>A0A1M5A7K5</accession>